<gene>
    <name evidence="1" type="ORF">SLEP1_g5563</name>
</gene>
<comment type="caution">
    <text evidence="1">The sequence shown here is derived from an EMBL/GenBank/DDBJ whole genome shotgun (WGS) entry which is preliminary data.</text>
</comment>
<sequence>MMMISCSVEFSCFFFFRCLVFEQVSLSLVCCIVLR</sequence>
<dbReference type="Proteomes" id="UP001054252">
    <property type="component" value="Unassembled WGS sequence"/>
</dbReference>
<reference evidence="1 2" key="1">
    <citation type="journal article" date="2021" name="Commun. Biol.">
        <title>The genome of Shorea leprosula (Dipterocarpaceae) highlights the ecological relevance of drought in aseasonal tropical rainforests.</title>
        <authorList>
            <person name="Ng K.K.S."/>
            <person name="Kobayashi M.J."/>
            <person name="Fawcett J.A."/>
            <person name="Hatakeyama M."/>
            <person name="Paape T."/>
            <person name="Ng C.H."/>
            <person name="Ang C.C."/>
            <person name="Tnah L.H."/>
            <person name="Lee C.T."/>
            <person name="Nishiyama T."/>
            <person name="Sese J."/>
            <person name="O'Brien M.J."/>
            <person name="Copetti D."/>
            <person name="Mohd Noor M.I."/>
            <person name="Ong R.C."/>
            <person name="Putra M."/>
            <person name="Sireger I.Z."/>
            <person name="Indrioko S."/>
            <person name="Kosugi Y."/>
            <person name="Izuno A."/>
            <person name="Isagi Y."/>
            <person name="Lee S.L."/>
            <person name="Shimizu K.K."/>
        </authorList>
    </citation>
    <scope>NUCLEOTIDE SEQUENCE [LARGE SCALE GENOMIC DNA]</scope>
    <source>
        <strain evidence="1">214</strain>
    </source>
</reference>
<name>A0AAV5HWP0_9ROSI</name>
<evidence type="ECO:0000313" key="2">
    <source>
        <dbReference type="Proteomes" id="UP001054252"/>
    </source>
</evidence>
<dbReference type="EMBL" id="BPVZ01000005">
    <property type="protein sequence ID" value="GKU91736.1"/>
    <property type="molecule type" value="Genomic_DNA"/>
</dbReference>
<dbReference type="AlphaFoldDB" id="A0AAV5HWP0"/>
<proteinExistence type="predicted"/>
<evidence type="ECO:0000313" key="1">
    <source>
        <dbReference type="EMBL" id="GKU91736.1"/>
    </source>
</evidence>
<accession>A0AAV5HWP0</accession>
<protein>
    <submittedName>
        <fullName evidence="1">Uncharacterized protein</fullName>
    </submittedName>
</protein>
<keyword evidence="2" id="KW-1185">Reference proteome</keyword>
<organism evidence="1 2">
    <name type="scientific">Rubroshorea leprosula</name>
    <dbReference type="NCBI Taxonomy" id="152421"/>
    <lineage>
        <taxon>Eukaryota</taxon>
        <taxon>Viridiplantae</taxon>
        <taxon>Streptophyta</taxon>
        <taxon>Embryophyta</taxon>
        <taxon>Tracheophyta</taxon>
        <taxon>Spermatophyta</taxon>
        <taxon>Magnoliopsida</taxon>
        <taxon>eudicotyledons</taxon>
        <taxon>Gunneridae</taxon>
        <taxon>Pentapetalae</taxon>
        <taxon>rosids</taxon>
        <taxon>malvids</taxon>
        <taxon>Malvales</taxon>
        <taxon>Dipterocarpaceae</taxon>
        <taxon>Rubroshorea</taxon>
    </lineage>
</organism>